<sequence length="38" mass="4212">MGWIRFVEGEKKVYCITNVNAAFPIPVSIEAIKGCLTI</sequence>
<protein>
    <submittedName>
        <fullName evidence="1">Uncharacterized protein</fullName>
    </submittedName>
</protein>
<reference evidence="1" key="3">
    <citation type="journal article" date="2017" name="Nature">
        <title>Genome sequence of the progenitor of the wheat D genome Aegilops tauschii.</title>
        <authorList>
            <person name="Luo M.C."/>
            <person name="Gu Y.Q."/>
            <person name="Puiu D."/>
            <person name="Wang H."/>
            <person name="Twardziok S.O."/>
            <person name="Deal K.R."/>
            <person name="Huo N."/>
            <person name="Zhu T."/>
            <person name="Wang L."/>
            <person name="Wang Y."/>
            <person name="McGuire P.E."/>
            <person name="Liu S."/>
            <person name="Long H."/>
            <person name="Ramasamy R.K."/>
            <person name="Rodriguez J.C."/>
            <person name="Van S.L."/>
            <person name="Yuan L."/>
            <person name="Wang Z."/>
            <person name="Xia Z."/>
            <person name="Xiao L."/>
            <person name="Anderson O.D."/>
            <person name="Ouyang S."/>
            <person name="Liang Y."/>
            <person name="Zimin A.V."/>
            <person name="Pertea G."/>
            <person name="Qi P."/>
            <person name="Bennetzen J.L."/>
            <person name="Dai X."/>
            <person name="Dawson M.W."/>
            <person name="Muller H.G."/>
            <person name="Kugler K."/>
            <person name="Rivarola-Duarte L."/>
            <person name="Spannagl M."/>
            <person name="Mayer K.F.X."/>
            <person name="Lu F.H."/>
            <person name="Bevan M.W."/>
            <person name="Leroy P."/>
            <person name="Li P."/>
            <person name="You F.M."/>
            <person name="Sun Q."/>
            <person name="Liu Z."/>
            <person name="Lyons E."/>
            <person name="Wicker T."/>
            <person name="Salzberg S.L."/>
            <person name="Devos K.M."/>
            <person name="Dvorak J."/>
        </authorList>
    </citation>
    <scope>NUCLEOTIDE SEQUENCE [LARGE SCALE GENOMIC DNA]</scope>
    <source>
        <strain evidence="1">cv. AL8/78</strain>
    </source>
</reference>
<reference evidence="1" key="4">
    <citation type="submission" date="2019-03" db="UniProtKB">
        <authorList>
            <consortium name="EnsemblPlants"/>
        </authorList>
    </citation>
    <scope>IDENTIFICATION</scope>
</reference>
<evidence type="ECO:0000313" key="2">
    <source>
        <dbReference type="Proteomes" id="UP000015105"/>
    </source>
</evidence>
<dbReference type="Proteomes" id="UP000015105">
    <property type="component" value="Chromosome 5D"/>
</dbReference>
<proteinExistence type="predicted"/>
<keyword evidence="2" id="KW-1185">Reference proteome</keyword>
<evidence type="ECO:0000313" key="1">
    <source>
        <dbReference type="EnsemblPlants" id="AET5Gv20909200.10"/>
    </source>
</evidence>
<dbReference type="AlphaFoldDB" id="A0A453LU30"/>
<dbReference type="EnsemblPlants" id="AET5Gv20909200.10">
    <property type="protein sequence ID" value="AET5Gv20909200.10"/>
    <property type="gene ID" value="AET5Gv20909200"/>
</dbReference>
<organism evidence="1 2">
    <name type="scientific">Aegilops tauschii subsp. strangulata</name>
    <name type="common">Goatgrass</name>
    <dbReference type="NCBI Taxonomy" id="200361"/>
    <lineage>
        <taxon>Eukaryota</taxon>
        <taxon>Viridiplantae</taxon>
        <taxon>Streptophyta</taxon>
        <taxon>Embryophyta</taxon>
        <taxon>Tracheophyta</taxon>
        <taxon>Spermatophyta</taxon>
        <taxon>Magnoliopsida</taxon>
        <taxon>Liliopsida</taxon>
        <taxon>Poales</taxon>
        <taxon>Poaceae</taxon>
        <taxon>BOP clade</taxon>
        <taxon>Pooideae</taxon>
        <taxon>Triticodae</taxon>
        <taxon>Triticeae</taxon>
        <taxon>Triticinae</taxon>
        <taxon>Aegilops</taxon>
    </lineage>
</organism>
<reference evidence="2" key="1">
    <citation type="journal article" date="2014" name="Science">
        <title>Ancient hybridizations among the ancestral genomes of bread wheat.</title>
        <authorList>
            <consortium name="International Wheat Genome Sequencing Consortium,"/>
            <person name="Marcussen T."/>
            <person name="Sandve S.R."/>
            <person name="Heier L."/>
            <person name="Spannagl M."/>
            <person name="Pfeifer M."/>
            <person name="Jakobsen K.S."/>
            <person name="Wulff B.B."/>
            <person name="Steuernagel B."/>
            <person name="Mayer K.F."/>
            <person name="Olsen O.A."/>
        </authorList>
    </citation>
    <scope>NUCLEOTIDE SEQUENCE [LARGE SCALE GENOMIC DNA]</scope>
    <source>
        <strain evidence="2">cv. AL8/78</strain>
    </source>
</reference>
<name>A0A453LU30_AEGTS</name>
<reference evidence="1" key="5">
    <citation type="journal article" date="2021" name="G3 (Bethesda)">
        <title>Aegilops tauschii genome assembly Aet v5.0 features greater sequence contiguity and improved annotation.</title>
        <authorList>
            <person name="Wang L."/>
            <person name="Zhu T."/>
            <person name="Rodriguez J.C."/>
            <person name="Deal K.R."/>
            <person name="Dubcovsky J."/>
            <person name="McGuire P.E."/>
            <person name="Lux T."/>
            <person name="Spannagl M."/>
            <person name="Mayer K.F.X."/>
            <person name="Baldrich P."/>
            <person name="Meyers B.C."/>
            <person name="Huo N."/>
            <person name="Gu Y.Q."/>
            <person name="Zhou H."/>
            <person name="Devos K.M."/>
            <person name="Bennetzen J.L."/>
            <person name="Unver T."/>
            <person name="Budak H."/>
            <person name="Gulick P.J."/>
            <person name="Galiba G."/>
            <person name="Kalapos B."/>
            <person name="Nelson D.R."/>
            <person name="Li P."/>
            <person name="You F.M."/>
            <person name="Luo M.C."/>
            <person name="Dvorak J."/>
        </authorList>
    </citation>
    <scope>NUCLEOTIDE SEQUENCE [LARGE SCALE GENOMIC DNA]</scope>
    <source>
        <strain evidence="1">cv. AL8/78</strain>
    </source>
</reference>
<reference evidence="2" key="2">
    <citation type="journal article" date="2017" name="Nat. Plants">
        <title>The Aegilops tauschii genome reveals multiple impacts of transposons.</title>
        <authorList>
            <person name="Zhao G."/>
            <person name="Zou C."/>
            <person name="Li K."/>
            <person name="Wang K."/>
            <person name="Li T."/>
            <person name="Gao L."/>
            <person name="Zhang X."/>
            <person name="Wang H."/>
            <person name="Yang Z."/>
            <person name="Liu X."/>
            <person name="Jiang W."/>
            <person name="Mao L."/>
            <person name="Kong X."/>
            <person name="Jiao Y."/>
            <person name="Jia J."/>
        </authorList>
    </citation>
    <scope>NUCLEOTIDE SEQUENCE [LARGE SCALE GENOMIC DNA]</scope>
    <source>
        <strain evidence="2">cv. AL8/78</strain>
    </source>
</reference>
<dbReference type="Gramene" id="AET5Gv20909200.10">
    <property type="protein sequence ID" value="AET5Gv20909200.10"/>
    <property type="gene ID" value="AET5Gv20909200"/>
</dbReference>
<accession>A0A453LU30</accession>